<keyword evidence="2" id="KW-1133">Transmembrane helix</keyword>
<keyword evidence="2" id="KW-0472">Membrane</keyword>
<sequence length="1367" mass="142627">MRNEMKRNNKMLLALVVVAALAMVSVAGIAVSEKSDAANRIDQMNGGLTIFDGSDSSLNARFFILPNQVADGGMQYVKIAPGVTLSGTITVGTADNVNGANYKEYASVTLTGVSNAVFNLLMAPDGKGGLMGIIMVGDAADVNLAAATPDKVITNYATTTGSIELTNGALVLGAVRPISEGVIGALAPLWKDALAGSTATDNIGGNVGSRIFGMVDTTSPTYGAKLIANLVTFNVPDWKTVINIPVIPGGVAPFTGTVKAGDSQLSTAYAYGARVGLVDGKATVFGEVVADVANLPWKAVKYPVNNINTTAVDESQVYNVLGTPTIPVVAPGTTVAPLDPVTNKAISLYIPAQDFSERNIKFVSGSWSVAMPTGFATRDGNYLRLVNINGVVEAAATVIVGDNMPQVGDVTIAINEFVRPADPTSAVQATSDDILWLIPASGAALGPVQAVAGPAAPANSTFRFTFLGVALNTPYTLVGIVNGLPYQSTMTVNGTGANYSANVTANRANGIVTDGTVLPALGLDLKGNDLTYNIAGMGSCTAAWSTNTGNLTVTKNDATTGLIVGANDAKQAGATLFALFNQGGVTRMFMTDLTPNTAPATTNDGLVTANTSGVGFVAPFPQPMPTQGRLTNVEVLPESKVTTFELSTQAYDSTFAGAYFAPDGYTFTVKGYMNFMFTNDSAPEIKGIFVQPSDYANVTLPLVGIVPPAALTGTNGTVYNINLEGTGTIEYGAVPQIEPDLVFHPMYDVTNLNAVFYVENVGTAPDKTTYYYTTLENALANSNEVTVVGWIYILEDQTLQGHVKTSAGVLQLADNTKINISVNSGLQIGLKAYNVNGKTVMGWKALWPFGGIVIPDQSYNPVVNLPEGTVVEKTTTSSQYLVQFGQAVYDVKPEYDINTPLAEVLIVGAKYIYTDLWTALNISVSGDTINLLVFPREVDGNPVTFPDFSGAILDQNGTLKAGVKLVDDQNAELWVAEGVVLLANGSIQSTQPMAIDGTIIVAGSDANQSKFTDGAQATFGQNGGINVSEGGVLLVDGDTTAIIGAAGVGAIKVDGTMNVKGASVSADIIQIAGTVDATAGSTVEAFFAFIIGKTPTLVSEPYTNTASVKGPTSVYLVDYIAVVFGDLSVPAFADLAYTDYVIPSVPNDIMSMGIPKLASDVLYATVYGDNGNLPSFMVKPLNFTTALKDIIIFGWSDVRDGQTDVVGNDVLPVGTYDTVYAIWDWKTVAITLANYAGVNWTAYSKPVGWSNTAANQGNGNPNGSGTFYVPYNMVIVVSAAPNAGFGDTTVQVKLNGVNFTNGGTLKVTEEALFTAENLSTTQPPVTTPEKDGKSGSSWSDPMVILLIIIVIIIAIIAIVVAAKLLRS</sequence>
<dbReference type="KEGG" id="mear:Mpt1_c02490"/>
<evidence type="ECO:0000256" key="1">
    <source>
        <dbReference type="SAM" id="MobiDB-lite"/>
    </source>
</evidence>
<dbReference type="Proteomes" id="UP000030787">
    <property type="component" value="Chromosome"/>
</dbReference>
<keyword evidence="4" id="KW-1185">Reference proteome</keyword>
<feature type="transmembrane region" description="Helical" evidence="2">
    <location>
        <begin position="1342"/>
        <end position="1365"/>
    </location>
</feature>
<evidence type="ECO:0000313" key="3">
    <source>
        <dbReference type="EMBL" id="AIZ56149.1"/>
    </source>
</evidence>
<gene>
    <name evidence="3" type="ORF">Mpt1_c02490</name>
</gene>
<dbReference type="HOGENOM" id="CLU_256553_0_0_2"/>
<evidence type="ECO:0000313" key="4">
    <source>
        <dbReference type="Proteomes" id="UP000030787"/>
    </source>
</evidence>
<feature type="region of interest" description="Disordered" evidence="1">
    <location>
        <begin position="1318"/>
        <end position="1337"/>
    </location>
</feature>
<name>A0A0A7LAQ9_9ARCH</name>
<keyword evidence="2" id="KW-0812">Transmembrane</keyword>
<protein>
    <submittedName>
        <fullName evidence="3">Uncharacterized protein</fullName>
    </submittedName>
</protein>
<accession>A0A0A7LAQ9</accession>
<reference evidence="3 4" key="1">
    <citation type="journal article" date="2014" name="Appl. Environ. Microbiol.">
        <title>Comparative Genome Analysis of 'Candidatus Methanoplasma termitum' Indicates a New Mode of Energy Metabolism in the Seventh Order of Methanogens.</title>
        <authorList>
            <person name="Lang K."/>
            <person name="Schuldes J."/>
            <person name="Klingl A."/>
            <person name="Poehlein A."/>
            <person name="Daniel R."/>
            <person name="Brune A."/>
        </authorList>
    </citation>
    <scope>NUCLEOTIDE SEQUENCE [LARGE SCALE GENOMIC DNA]</scope>
    <source>
        <strain evidence="4">Mpt1</strain>
    </source>
</reference>
<dbReference type="EMBL" id="CP010070">
    <property type="protein sequence ID" value="AIZ56149.1"/>
    <property type="molecule type" value="Genomic_DNA"/>
</dbReference>
<evidence type="ECO:0000256" key="2">
    <source>
        <dbReference type="SAM" id="Phobius"/>
    </source>
</evidence>
<organism evidence="3 4">
    <name type="scientific">Candidatus Methanoplasma termitum</name>
    <dbReference type="NCBI Taxonomy" id="1577791"/>
    <lineage>
        <taxon>Archaea</taxon>
        <taxon>Methanobacteriati</taxon>
        <taxon>Thermoplasmatota</taxon>
        <taxon>Thermoplasmata</taxon>
        <taxon>Methanomassiliicoccales</taxon>
        <taxon>Methanomassiliicoccaceae</taxon>
        <taxon>Candidatus Methanoplasma</taxon>
    </lineage>
</organism>
<proteinExistence type="predicted"/>